<name>A0A2G8LQV4_STIJA</name>
<feature type="region of interest" description="Disordered" evidence="1">
    <location>
        <begin position="147"/>
        <end position="185"/>
    </location>
</feature>
<gene>
    <name evidence="2" type="ORF">BSL78_00507</name>
</gene>
<feature type="compositionally biased region" description="Acidic residues" evidence="1">
    <location>
        <begin position="160"/>
        <end position="171"/>
    </location>
</feature>
<protein>
    <submittedName>
        <fullName evidence="2">Uncharacterized protein</fullName>
    </submittedName>
</protein>
<evidence type="ECO:0000256" key="1">
    <source>
        <dbReference type="SAM" id="MobiDB-lite"/>
    </source>
</evidence>
<accession>A0A2G8LQV4</accession>
<evidence type="ECO:0000313" key="2">
    <source>
        <dbReference type="EMBL" id="PIK62611.1"/>
    </source>
</evidence>
<dbReference type="OrthoDB" id="9068259at2759"/>
<dbReference type="Proteomes" id="UP000230750">
    <property type="component" value="Unassembled WGS sequence"/>
</dbReference>
<keyword evidence="3" id="KW-1185">Reference proteome</keyword>
<reference evidence="2 3" key="1">
    <citation type="journal article" date="2017" name="PLoS Biol.">
        <title>The sea cucumber genome provides insights into morphological evolution and visceral regeneration.</title>
        <authorList>
            <person name="Zhang X."/>
            <person name="Sun L."/>
            <person name="Yuan J."/>
            <person name="Sun Y."/>
            <person name="Gao Y."/>
            <person name="Zhang L."/>
            <person name="Li S."/>
            <person name="Dai H."/>
            <person name="Hamel J.F."/>
            <person name="Liu C."/>
            <person name="Yu Y."/>
            <person name="Liu S."/>
            <person name="Lin W."/>
            <person name="Guo K."/>
            <person name="Jin S."/>
            <person name="Xu P."/>
            <person name="Storey K.B."/>
            <person name="Huan P."/>
            <person name="Zhang T."/>
            <person name="Zhou Y."/>
            <person name="Zhang J."/>
            <person name="Lin C."/>
            <person name="Li X."/>
            <person name="Xing L."/>
            <person name="Huo D."/>
            <person name="Sun M."/>
            <person name="Wang L."/>
            <person name="Mercier A."/>
            <person name="Li F."/>
            <person name="Yang H."/>
            <person name="Xiang J."/>
        </authorList>
    </citation>
    <scope>NUCLEOTIDE SEQUENCE [LARGE SCALE GENOMIC DNA]</scope>
    <source>
        <strain evidence="2">Shaxun</strain>
        <tissue evidence="2">Muscle</tissue>
    </source>
</reference>
<evidence type="ECO:0000313" key="3">
    <source>
        <dbReference type="Proteomes" id="UP000230750"/>
    </source>
</evidence>
<dbReference type="EMBL" id="MRZV01000009">
    <property type="protein sequence ID" value="PIK62611.1"/>
    <property type="molecule type" value="Genomic_DNA"/>
</dbReference>
<comment type="caution">
    <text evidence="2">The sequence shown here is derived from an EMBL/GenBank/DDBJ whole genome shotgun (WGS) entry which is preliminary data.</text>
</comment>
<proteinExistence type="predicted"/>
<organism evidence="2 3">
    <name type="scientific">Stichopus japonicus</name>
    <name type="common">Sea cucumber</name>
    <dbReference type="NCBI Taxonomy" id="307972"/>
    <lineage>
        <taxon>Eukaryota</taxon>
        <taxon>Metazoa</taxon>
        <taxon>Echinodermata</taxon>
        <taxon>Eleutherozoa</taxon>
        <taxon>Echinozoa</taxon>
        <taxon>Holothuroidea</taxon>
        <taxon>Aspidochirotacea</taxon>
        <taxon>Aspidochirotida</taxon>
        <taxon>Stichopodidae</taxon>
        <taxon>Apostichopus</taxon>
    </lineage>
</organism>
<sequence length="290" mass="32564">MYIHEPLLKIDSFTTTRKSCVCVGITDIPTPWKYTVQTKALHCSTYRYTGLLSTPANENLFYHGSELTEARKRKIQEFEEPYFTGKEKVAESSKAKVEATRIHLGNQVERWTELKEKLGLKNDTEVARYLLDSLSFDYTDVGDYIIPHDTPGSIDRDSDPDWDSGEEDADSSDMSVDLNVSHPEQPADLDLDTILSFAETDQSEDEDVDDGTGSEACAEDTLFITYKESLLQLLKDCRPKSCVRESCQSPPQEVTKFVGTAVGVKWICAHGHVSKIWHSQPKLKGNNAGE</sequence>
<dbReference type="AlphaFoldDB" id="A0A2G8LQV4"/>